<dbReference type="RefSeq" id="WP_381826394.1">
    <property type="nucleotide sequence ID" value="NZ_JBHTCF010000001.1"/>
</dbReference>
<keyword evidence="2" id="KW-1185">Reference proteome</keyword>
<proteinExistence type="predicted"/>
<sequence>MAGRGKRRQKTFTVGSYVPLDDMTATPTPAQDATVGAFFQDVADLVFKGGPRGMELTAMDALSRTFSFRHLDTPDPRALVSEAGEVPADDTGRAGVLWTPQPGSPAWAHLAWLLQELPFVAAFREYGPQGGPTLLGVESPGRSHAEVLVEHRGGRWRVRVDLEGRTEPLESPGMVIGELFGEGGHRDRVRDGVVHARV</sequence>
<dbReference type="EMBL" id="JBHTCF010000001">
    <property type="protein sequence ID" value="MFC7303356.1"/>
    <property type="molecule type" value="Genomic_DNA"/>
</dbReference>
<name>A0ABW2JBK0_9ACTN</name>
<evidence type="ECO:0000313" key="1">
    <source>
        <dbReference type="EMBL" id="MFC7303356.1"/>
    </source>
</evidence>
<reference evidence="2" key="1">
    <citation type="journal article" date="2019" name="Int. J. Syst. Evol. Microbiol.">
        <title>The Global Catalogue of Microorganisms (GCM) 10K type strain sequencing project: providing services to taxonomists for standard genome sequencing and annotation.</title>
        <authorList>
            <consortium name="The Broad Institute Genomics Platform"/>
            <consortium name="The Broad Institute Genome Sequencing Center for Infectious Disease"/>
            <person name="Wu L."/>
            <person name="Ma J."/>
        </authorList>
    </citation>
    <scope>NUCLEOTIDE SEQUENCE [LARGE SCALE GENOMIC DNA]</scope>
    <source>
        <strain evidence="2">SYNS20</strain>
    </source>
</reference>
<accession>A0ABW2JBK0</accession>
<dbReference type="Proteomes" id="UP001596523">
    <property type="component" value="Unassembled WGS sequence"/>
</dbReference>
<gene>
    <name evidence="1" type="ORF">ACFQVC_03890</name>
</gene>
<protein>
    <submittedName>
        <fullName evidence="1">Uncharacterized protein</fullName>
    </submittedName>
</protein>
<evidence type="ECO:0000313" key="2">
    <source>
        <dbReference type="Proteomes" id="UP001596523"/>
    </source>
</evidence>
<comment type="caution">
    <text evidence="1">The sequence shown here is derived from an EMBL/GenBank/DDBJ whole genome shotgun (WGS) entry which is preliminary data.</text>
</comment>
<organism evidence="1 2">
    <name type="scientific">Streptomyces monticola</name>
    <dbReference type="NCBI Taxonomy" id="2666263"/>
    <lineage>
        <taxon>Bacteria</taxon>
        <taxon>Bacillati</taxon>
        <taxon>Actinomycetota</taxon>
        <taxon>Actinomycetes</taxon>
        <taxon>Kitasatosporales</taxon>
        <taxon>Streptomycetaceae</taxon>
        <taxon>Streptomyces</taxon>
    </lineage>
</organism>